<evidence type="ECO:0000313" key="2">
    <source>
        <dbReference type="Proteomes" id="UP000307968"/>
    </source>
</evidence>
<proteinExistence type="predicted"/>
<gene>
    <name evidence="1" type="ORF">NCTC12971_05339</name>
</gene>
<protein>
    <submittedName>
        <fullName evidence="1">Uncharacterized protein</fullName>
    </submittedName>
</protein>
<dbReference type="Proteomes" id="UP000307968">
    <property type="component" value="Chromosome"/>
</dbReference>
<dbReference type="EMBL" id="LR590463">
    <property type="protein sequence ID" value="VTP67894.1"/>
    <property type="molecule type" value="Genomic_DNA"/>
</dbReference>
<name>A0A4U9HU12_SERRU</name>
<dbReference type="AlphaFoldDB" id="A0A4U9HU12"/>
<organism evidence="1 2">
    <name type="scientific">Serratia rubidaea</name>
    <name type="common">Serratia marinorubra</name>
    <dbReference type="NCBI Taxonomy" id="61652"/>
    <lineage>
        <taxon>Bacteria</taxon>
        <taxon>Pseudomonadati</taxon>
        <taxon>Pseudomonadota</taxon>
        <taxon>Gammaproteobacteria</taxon>
        <taxon>Enterobacterales</taxon>
        <taxon>Yersiniaceae</taxon>
        <taxon>Serratia</taxon>
    </lineage>
</organism>
<reference evidence="1 2" key="1">
    <citation type="submission" date="2019-05" db="EMBL/GenBank/DDBJ databases">
        <authorList>
            <consortium name="Pathogen Informatics"/>
        </authorList>
    </citation>
    <scope>NUCLEOTIDE SEQUENCE [LARGE SCALE GENOMIC DNA]</scope>
    <source>
        <strain evidence="1 2">NCTC12971</strain>
    </source>
</reference>
<accession>A0A4U9HU12</accession>
<evidence type="ECO:0000313" key="1">
    <source>
        <dbReference type="EMBL" id="VTP67894.1"/>
    </source>
</evidence>
<sequence>MVDSVTMPMAVIAATFTEFHSHSSTGKGGGVTLPSAWVTLRPSASRQWSKET</sequence>